<sequence>MVEMESVTVVTTDGVKLSTRIFKPVDLATDYVVVLVHPFTVLGGFQGLLRGIATGLAERGFRAVTFDMRGAGRSSGRPSLTGFPEIQDVVAVCKWITDTLSPVGIVLVGSSAGAPIAGSAVDKIDQVTGYVSLGYPFGWASSILFGRHYKEILKSQKAQTIHYGHQGWLHKR</sequence>
<comment type="caution">
    <text evidence="3">The sequence shown here is derived from an EMBL/GenBank/DDBJ whole genome shotgun (WGS) entry which is preliminary data.</text>
</comment>
<dbReference type="EMBL" id="JADCNL010000012">
    <property type="protein sequence ID" value="KAG0457625.1"/>
    <property type="molecule type" value="Genomic_DNA"/>
</dbReference>
<dbReference type="Proteomes" id="UP000636800">
    <property type="component" value="Chromosome 12"/>
</dbReference>
<keyword evidence="4" id="KW-1185">Reference proteome</keyword>
<reference evidence="4 5" key="1">
    <citation type="journal article" date="2020" name="Nat. Food">
        <title>A phased Vanilla planifolia genome enables genetic improvement of flavour and production.</title>
        <authorList>
            <person name="Hasing T."/>
            <person name="Tang H."/>
            <person name="Brym M."/>
            <person name="Khazi F."/>
            <person name="Huang T."/>
            <person name="Chambers A.H."/>
        </authorList>
    </citation>
    <scope>NUCLEOTIDE SEQUENCE [LARGE SCALE GENOMIC DNA]</scope>
    <source>
        <tissue evidence="3">Leaf</tissue>
    </source>
</reference>
<dbReference type="InterPro" id="IPR029058">
    <property type="entry name" value="AB_hydrolase_fold"/>
</dbReference>
<dbReference type="Gene3D" id="3.40.50.1820">
    <property type="entry name" value="alpha/beta hydrolase"/>
    <property type="match status" value="1"/>
</dbReference>
<organism evidence="3 5">
    <name type="scientific">Vanilla planifolia</name>
    <name type="common">Vanilla</name>
    <dbReference type="NCBI Taxonomy" id="51239"/>
    <lineage>
        <taxon>Eukaryota</taxon>
        <taxon>Viridiplantae</taxon>
        <taxon>Streptophyta</taxon>
        <taxon>Embryophyta</taxon>
        <taxon>Tracheophyta</taxon>
        <taxon>Spermatophyta</taxon>
        <taxon>Magnoliopsida</taxon>
        <taxon>Liliopsida</taxon>
        <taxon>Asparagales</taxon>
        <taxon>Orchidaceae</taxon>
        <taxon>Vanilloideae</taxon>
        <taxon>Vanilleae</taxon>
        <taxon>Vanilla</taxon>
    </lineage>
</organism>
<evidence type="ECO:0000313" key="4">
    <source>
        <dbReference type="Proteomes" id="UP000636800"/>
    </source>
</evidence>
<evidence type="ECO:0000313" key="5">
    <source>
        <dbReference type="Proteomes" id="UP000639772"/>
    </source>
</evidence>
<dbReference type="PANTHER" id="PTHR42103">
    <property type="entry name" value="ALPHA/BETA-HYDROLASES SUPERFAMILY PROTEIN"/>
    <property type="match status" value="1"/>
</dbReference>
<dbReference type="Proteomes" id="UP000639772">
    <property type="component" value="Chromosome 12"/>
</dbReference>
<evidence type="ECO:0000259" key="1">
    <source>
        <dbReference type="Pfam" id="PF00561"/>
    </source>
</evidence>
<feature type="domain" description="AB hydrolase-1" evidence="1">
    <location>
        <begin position="50"/>
        <end position="135"/>
    </location>
</feature>
<protein>
    <recommendedName>
        <fullName evidence="1">AB hydrolase-1 domain-containing protein</fullName>
    </recommendedName>
</protein>
<dbReference type="EMBL" id="JADCNM010000012">
    <property type="protein sequence ID" value="KAG0459363.1"/>
    <property type="molecule type" value="Genomic_DNA"/>
</dbReference>
<dbReference type="AlphaFoldDB" id="A0A835PYC9"/>
<dbReference type="Pfam" id="PF00561">
    <property type="entry name" value="Abhydrolase_1"/>
    <property type="match status" value="1"/>
</dbReference>
<evidence type="ECO:0000313" key="2">
    <source>
        <dbReference type="EMBL" id="KAG0457625.1"/>
    </source>
</evidence>
<dbReference type="SUPFAM" id="SSF53474">
    <property type="entry name" value="alpha/beta-Hydrolases"/>
    <property type="match status" value="1"/>
</dbReference>
<dbReference type="OrthoDB" id="10260961at2759"/>
<name>A0A835PYC9_VANPL</name>
<evidence type="ECO:0000313" key="3">
    <source>
        <dbReference type="EMBL" id="KAG0459363.1"/>
    </source>
</evidence>
<dbReference type="InterPro" id="IPR000073">
    <property type="entry name" value="AB_hydrolase_1"/>
</dbReference>
<accession>A0A835PYC9</accession>
<dbReference type="PANTHER" id="PTHR42103:SF2">
    <property type="entry name" value="AB HYDROLASE-1 DOMAIN-CONTAINING PROTEIN"/>
    <property type="match status" value="1"/>
</dbReference>
<gene>
    <name evidence="3" type="ORF">HPP92_022491</name>
    <name evidence="2" type="ORF">HPP92_022782</name>
</gene>
<proteinExistence type="predicted"/>